<proteinExistence type="predicted"/>
<comment type="caution">
    <text evidence="2">The sequence shown here is derived from an EMBL/GenBank/DDBJ whole genome shotgun (WGS) entry which is preliminary data.</text>
</comment>
<protein>
    <submittedName>
        <fullName evidence="2">Uncharacterized protein</fullName>
    </submittedName>
</protein>
<reference evidence="2" key="1">
    <citation type="submission" date="2018-11" db="EMBL/GenBank/DDBJ databases">
        <authorList>
            <consortium name="Pathogen Informatics"/>
        </authorList>
    </citation>
    <scope>NUCLEOTIDE SEQUENCE</scope>
</reference>
<dbReference type="Proteomes" id="UP000784294">
    <property type="component" value="Unassembled WGS sequence"/>
</dbReference>
<evidence type="ECO:0000256" key="1">
    <source>
        <dbReference type="SAM" id="MobiDB-lite"/>
    </source>
</evidence>
<gene>
    <name evidence="2" type="ORF">PXEA_LOCUS26197</name>
</gene>
<accession>A0A3S5AZW8</accession>
<evidence type="ECO:0000313" key="2">
    <source>
        <dbReference type="EMBL" id="VEL32757.1"/>
    </source>
</evidence>
<dbReference type="EMBL" id="CAAALY010244602">
    <property type="protein sequence ID" value="VEL32757.1"/>
    <property type="molecule type" value="Genomic_DNA"/>
</dbReference>
<sequence length="184" mass="21393">MPHRSCVKLDHFFLFSNISSTPPRQSSFPRPVRVEYALATRRRHHVEVGSDDAWPESRVSRHADSWSQGDSAVAMAPFHHLPEAGGFDDWQASVQAGRPRRRQRQRHQMQQRQRPLAKRRRRQVQRMDTVNWQQLELVVRVVRLYDMVIKASLTNAHFLAECDPDRIMSERSSPTPITGPSKSH</sequence>
<organism evidence="2 3">
    <name type="scientific">Protopolystoma xenopodis</name>
    <dbReference type="NCBI Taxonomy" id="117903"/>
    <lineage>
        <taxon>Eukaryota</taxon>
        <taxon>Metazoa</taxon>
        <taxon>Spiralia</taxon>
        <taxon>Lophotrochozoa</taxon>
        <taxon>Platyhelminthes</taxon>
        <taxon>Monogenea</taxon>
        <taxon>Polyopisthocotylea</taxon>
        <taxon>Polystomatidea</taxon>
        <taxon>Polystomatidae</taxon>
        <taxon>Protopolystoma</taxon>
    </lineage>
</organism>
<dbReference type="AlphaFoldDB" id="A0A3S5AZW8"/>
<keyword evidence="3" id="KW-1185">Reference proteome</keyword>
<name>A0A3S5AZW8_9PLAT</name>
<feature type="compositionally biased region" description="Basic residues" evidence="1">
    <location>
        <begin position="98"/>
        <end position="124"/>
    </location>
</feature>
<feature type="region of interest" description="Disordered" evidence="1">
    <location>
        <begin position="95"/>
        <end position="125"/>
    </location>
</feature>
<evidence type="ECO:0000313" key="3">
    <source>
        <dbReference type="Proteomes" id="UP000784294"/>
    </source>
</evidence>